<gene>
    <name evidence="3" type="ORF">SAMN06295970_109113</name>
</gene>
<dbReference type="InterPro" id="IPR032710">
    <property type="entry name" value="NTF2-like_dom_sf"/>
</dbReference>
<comment type="similarity">
    <text evidence="1">Belongs to the bacterial ring-hydroxylating dioxygenase beta subunit family.</text>
</comment>
<dbReference type="Proteomes" id="UP001158049">
    <property type="component" value="Unassembled WGS sequence"/>
</dbReference>
<dbReference type="SUPFAM" id="SSF54427">
    <property type="entry name" value="NTF2-like"/>
    <property type="match status" value="1"/>
</dbReference>
<sequence length="158" mass="17684">MAVDINYENLNALNAGYAGCIDDDRLEQWPSFFTEQCLYKITTADNYRGGMAAGLVYADSRRMLADRVTALREANVFERQRYRHLIGMPQITGRDERGLSAETPFIVARIMRGGRTDLFASGKYVDRVTVDADGALKLAERIVVCDSDSFDTLVAIPF</sequence>
<dbReference type="RefSeq" id="WP_283442788.1">
    <property type="nucleotide sequence ID" value="NZ_FXUL01000009.1"/>
</dbReference>
<evidence type="ECO:0000313" key="3">
    <source>
        <dbReference type="EMBL" id="SMP63645.1"/>
    </source>
</evidence>
<dbReference type="EMBL" id="FXUL01000009">
    <property type="protein sequence ID" value="SMP63645.1"/>
    <property type="molecule type" value="Genomic_DNA"/>
</dbReference>
<evidence type="ECO:0000313" key="4">
    <source>
        <dbReference type="Proteomes" id="UP001158049"/>
    </source>
</evidence>
<keyword evidence="2" id="KW-0560">Oxidoreductase</keyword>
<dbReference type="Gene3D" id="3.10.450.50">
    <property type="match status" value="1"/>
</dbReference>
<organism evidence="3 4">
    <name type="scientific">Noviherbaspirillum suwonense</name>
    <dbReference type="NCBI Taxonomy" id="1224511"/>
    <lineage>
        <taxon>Bacteria</taxon>
        <taxon>Pseudomonadati</taxon>
        <taxon>Pseudomonadota</taxon>
        <taxon>Betaproteobacteria</taxon>
        <taxon>Burkholderiales</taxon>
        <taxon>Oxalobacteraceae</taxon>
        <taxon>Noviherbaspirillum</taxon>
    </lineage>
</organism>
<dbReference type="Pfam" id="PF00866">
    <property type="entry name" value="Ring_hydroxyl_B"/>
    <property type="match status" value="1"/>
</dbReference>
<reference evidence="3 4" key="1">
    <citation type="submission" date="2017-05" db="EMBL/GenBank/DDBJ databases">
        <authorList>
            <person name="Varghese N."/>
            <person name="Submissions S."/>
        </authorList>
    </citation>
    <scope>NUCLEOTIDE SEQUENCE [LARGE SCALE GENOMIC DNA]</scope>
    <source>
        <strain evidence="3 4">DSM 26001</strain>
    </source>
</reference>
<evidence type="ECO:0000256" key="2">
    <source>
        <dbReference type="ARBA" id="ARBA00023002"/>
    </source>
</evidence>
<name>A0ABY1QDD9_9BURK</name>
<accession>A0ABY1QDD9</accession>
<keyword evidence="4" id="KW-1185">Reference proteome</keyword>
<evidence type="ECO:0000256" key="1">
    <source>
        <dbReference type="ARBA" id="ARBA00009570"/>
    </source>
</evidence>
<dbReference type="InterPro" id="IPR000391">
    <property type="entry name" value="Rng_hydr_dOase-bsu"/>
</dbReference>
<dbReference type="CDD" id="cd00667">
    <property type="entry name" value="ring_hydroxylating_dioxygenases_beta"/>
    <property type="match status" value="1"/>
</dbReference>
<comment type="caution">
    <text evidence="3">The sequence shown here is derived from an EMBL/GenBank/DDBJ whole genome shotgun (WGS) entry which is preliminary data.</text>
</comment>
<proteinExistence type="inferred from homology"/>
<protein>
    <submittedName>
        <fullName evidence="3">Terephthalate 1,2-dioxygenase, beta subunit</fullName>
    </submittedName>
</protein>